<comment type="caution">
    <text evidence="1">The sequence shown here is derived from an EMBL/GenBank/DDBJ whole genome shotgun (WGS) entry which is preliminary data.</text>
</comment>
<dbReference type="EMBL" id="SOGT01000008">
    <property type="protein sequence ID" value="TFD26632.1"/>
    <property type="molecule type" value="Genomic_DNA"/>
</dbReference>
<reference evidence="1 2" key="1">
    <citation type="submission" date="2019-03" db="EMBL/GenBank/DDBJ databases">
        <title>Genomics of glacier-inhabiting Cryobacterium strains.</title>
        <authorList>
            <person name="Liu Q."/>
            <person name="Xin Y.-H."/>
        </authorList>
    </citation>
    <scope>NUCLEOTIDE SEQUENCE [LARGE SCALE GENOMIC DNA]</scope>
    <source>
        <strain evidence="1 2">TMT1-1</strain>
    </source>
</reference>
<evidence type="ECO:0000313" key="2">
    <source>
        <dbReference type="Proteomes" id="UP000298424"/>
    </source>
</evidence>
<dbReference type="Proteomes" id="UP000298424">
    <property type="component" value="Unassembled WGS sequence"/>
</dbReference>
<evidence type="ECO:0000313" key="1">
    <source>
        <dbReference type="EMBL" id="TFD26632.1"/>
    </source>
</evidence>
<organism evidence="1 2">
    <name type="scientific">Cryobacterium lyxosi</name>
    <dbReference type="NCBI Taxonomy" id="1259228"/>
    <lineage>
        <taxon>Bacteria</taxon>
        <taxon>Bacillati</taxon>
        <taxon>Actinomycetota</taxon>
        <taxon>Actinomycetes</taxon>
        <taxon>Micrococcales</taxon>
        <taxon>Microbacteriaceae</taxon>
        <taxon>Cryobacterium</taxon>
    </lineage>
</organism>
<sequence length="126" mass="13782">MDLAHSVDARLESQVETIAHGDVVYDAFARRMMEIKAFLKSQDEDFQPSRIILVDRIAAMTEDDLDACVGHWRGPTRLTIVDPGPWAGFTQATAAQLAELMGLAPPAPSGHFVEAAGFDPDPDELF</sequence>
<dbReference type="RefSeq" id="WP_134572115.1">
    <property type="nucleotide sequence ID" value="NZ_SOGT01000008.1"/>
</dbReference>
<gene>
    <name evidence="1" type="ORF">E3T27_07625</name>
</gene>
<protein>
    <submittedName>
        <fullName evidence="1">Uncharacterized protein</fullName>
    </submittedName>
</protein>
<keyword evidence="2" id="KW-1185">Reference proteome</keyword>
<name>A0A4R8ZFS5_9MICO</name>
<accession>A0A4R8ZFS5</accession>
<proteinExistence type="predicted"/>
<dbReference type="AlphaFoldDB" id="A0A4R8ZFS5"/>